<sequence>MIAAVQIGRADWYEASARDRIAGLLDAGSFVEFLGPEQRIMSPHLAQFDLTGAFDDGIAVGRGTLDGQAVLVAAQEGRFLGGAFGEVHGAKLLGLLRGARERPPRAVLLLLDTGGVRLQEANAGELAISEVIHAILNLRRSGVPVIALIGGRAGAFGGGGIITACCSRIVVAEHARISVSGPEVIETNKGVEEFDSRDRALVWRVCGARSRYLLGGADGYVTGSIAAMRKAAAAMIADVPSFGMTMLQAEQQRLTDRLHRFGACRDAPEIWRAAGLPEPDRVGDIDDEAFLTMPRIAGADHDAR</sequence>
<organism evidence="3 4">
    <name type="scientific">Neoroseomonas lacus</name>
    <dbReference type="NCBI Taxonomy" id="287609"/>
    <lineage>
        <taxon>Bacteria</taxon>
        <taxon>Pseudomonadati</taxon>
        <taxon>Pseudomonadota</taxon>
        <taxon>Alphaproteobacteria</taxon>
        <taxon>Acetobacterales</taxon>
        <taxon>Acetobacteraceae</taxon>
        <taxon>Neoroseomonas</taxon>
    </lineage>
</organism>
<evidence type="ECO:0000259" key="2">
    <source>
        <dbReference type="PROSITE" id="PS50980"/>
    </source>
</evidence>
<dbReference type="InterPro" id="IPR011762">
    <property type="entry name" value="COA_CT_N"/>
</dbReference>
<dbReference type="GO" id="GO:0003989">
    <property type="term" value="F:acetyl-CoA carboxylase activity"/>
    <property type="evidence" value="ECO:0007669"/>
    <property type="project" value="TreeGrafter"/>
</dbReference>
<keyword evidence="4" id="KW-1185">Reference proteome</keyword>
<dbReference type="GO" id="GO:0005975">
    <property type="term" value="P:carbohydrate metabolic process"/>
    <property type="evidence" value="ECO:0007669"/>
    <property type="project" value="InterPro"/>
</dbReference>
<dbReference type="Gene3D" id="3.90.226.10">
    <property type="entry name" value="2-enoyl-CoA Hydratase, Chain A, domain 1"/>
    <property type="match status" value="1"/>
</dbReference>
<protein>
    <submittedName>
        <fullName evidence="3">Biotin-independent malonate decarboxylase subunit beta</fullName>
    </submittedName>
</protein>
<accession>A0A917KBZ6</accession>
<dbReference type="PANTHER" id="PTHR42995">
    <property type="entry name" value="ACETYL-COENZYME A CARBOXYLASE CARBOXYL TRANSFERASE SUBUNIT BETA, CHLOROPLASTIC"/>
    <property type="match status" value="1"/>
</dbReference>
<dbReference type="InterPro" id="IPR034733">
    <property type="entry name" value="AcCoA_carboxyl_beta"/>
</dbReference>
<proteinExistence type="predicted"/>
<dbReference type="RefSeq" id="WP_188965795.1">
    <property type="nucleotide sequence ID" value="NZ_BMKW01000002.1"/>
</dbReference>
<dbReference type="PROSITE" id="PS50980">
    <property type="entry name" value="COA_CT_NTER"/>
    <property type="match status" value="1"/>
</dbReference>
<evidence type="ECO:0000313" key="3">
    <source>
        <dbReference type="EMBL" id="GGJ04849.1"/>
    </source>
</evidence>
<dbReference type="GO" id="GO:2001295">
    <property type="term" value="P:malonyl-CoA biosynthetic process"/>
    <property type="evidence" value="ECO:0007669"/>
    <property type="project" value="TreeGrafter"/>
</dbReference>
<dbReference type="InterPro" id="IPR017556">
    <property type="entry name" value="Malonate_beta"/>
</dbReference>
<comment type="caution">
    <text evidence="3">The sequence shown here is derived from an EMBL/GenBank/DDBJ whole genome shotgun (WGS) entry which is preliminary data.</text>
</comment>
<dbReference type="NCBIfam" id="NF005530">
    <property type="entry name" value="PRK07189.1"/>
    <property type="match status" value="1"/>
</dbReference>
<dbReference type="Pfam" id="PF01039">
    <property type="entry name" value="Carboxyl_trans"/>
    <property type="match status" value="1"/>
</dbReference>
<dbReference type="PANTHER" id="PTHR42995:SF1">
    <property type="entry name" value="MALONATE DECARBOXYLASE BETA SUBUNIT"/>
    <property type="match status" value="1"/>
</dbReference>
<name>A0A917KBZ6_9PROT</name>
<dbReference type="GO" id="GO:0006633">
    <property type="term" value="P:fatty acid biosynthetic process"/>
    <property type="evidence" value="ECO:0007669"/>
    <property type="project" value="TreeGrafter"/>
</dbReference>
<evidence type="ECO:0000313" key="4">
    <source>
        <dbReference type="Proteomes" id="UP000661507"/>
    </source>
</evidence>
<dbReference type="InterPro" id="IPR029045">
    <property type="entry name" value="ClpP/crotonase-like_dom_sf"/>
</dbReference>
<dbReference type="EMBL" id="BMKW01000002">
    <property type="protein sequence ID" value="GGJ04849.1"/>
    <property type="molecule type" value="Genomic_DNA"/>
</dbReference>
<dbReference type="GO" id="GO:0016740">
    <property type="term" value="F:transferase activity"/>
    <property type="evidence" value="ECO:0007669"/>
    <property type="project" value="UniProtKB-KW"/>
</dbReference>
<dbReference type="SUPFAM" id="SSF52096">
    <property type="entry name" value="ClpP/crotonase"/>
    <property type="match status" value="1"/>
</dbReference>
<dbReference type="Proteomes" id="UP000661507">
    <property type="component" value="Unassembled WGS sequence"/>
</dbReference>
<reference evidence="3" key="1">
    <citation type="journal article" date="2014" name="Int. J. Syst. Evol. Microbiol.">
        <title>Complete genome sequence of Corynebacterium casei LMG S-19264T (=DSM 44701T), isolated from a smear-ripened cheese.</title>
        <authorList>
            <consortium name="US DOE Joint Genome Institute (JGI-PGF)"/>
            <person name="Walter F."/>
            <person name="Albersmeier A."/>
            <person name="Kalinowski J."/>
            <person name="Ruckert C."/>
        </authorList>
    </citation>
    <scope>NUCLEOTIDE SEQUENCE</scope>
    <source>
        <strain evidence="3">CGMCC 1.3617</strain>
    </source>
</reference>
<dbReference type="AlphaFoldDB" id="A0A917KBZ6"/>
<evidence type="ECO:0000256" key="1">
    <source>
        <dbReference type="ARBA" id="ARBA00022679"/>
    </source>
</evidence>
<reference evidence="3" key="2">
    <citation type="submission" date="2020-09" db="EMBL/GenBank/DDBJ databases">
        <authorList>
            <person name="Sun Q."/>
            <person name="Zhou Y."/>
        </authorList>
    </citation>
    <scope>NUCLEOTIDE SEQUENCE</scope>
    <source>
        <strain evidence="3">CGMCC 1.3617</strain>
    </source>
</reference>
<keyword evidence="1" id="KW-0808">Transferase</keyword>
<gene>
    <name evidence="3" type="primary">mdcB</name>
    <name evidence="3" type="ORF">GCM10011320_09720</name>
</gene>
<feature type="domain" description="CoA carboxyltransferase N-terminal" evidence="2">
    <location>
        <begin position="1"/>
        <end position="244"/>
    </location>
</feature>
<dbReference type="NCBIfam" id="TIGR03133">
    <property type="entry name" value="malonate_beta"/>
    <property type="match status" value="1"/>
</dbReference>
<dbReference type="GO" id="GO:0016831">
    <property type="term" value="F:carboxy-lyase activity"/>
    <property type="evidence" value="ECO:0007669"/>
    <property type="project" value="InterPro"/>
</dbReference>